<dbReference type="BioCyc" id="SGLO343509:SGP1_RS13510-MONOMER"/>
<evidence type="ECO:0000256" key="7">
    <source>
        <dbReference type="RuleBase" id="RU003943"/>
    </source>
</evidence>
<feature type="transmembrane region" description="Helical" evidence="8">
    <location>
        <begin position="251"/>
        <end position="270"/>
    </location>
</feature>
<feature type="transmembrane region" description="Helical" evidence="8">
    <location>
        <begin position="199"/>
        <end position="217"/>
    </location>
</feature>
<dbReference type="RefSeq" id="WP_011411339.1">
    <property type="nucleotide sequence ID" value="NC_007712.1"/>
</dbReference>
<gene>
    <name evidence="10" type="primary">mntB_3</name>
    <name evidence="9" type="ordered locus">SG1519</name>
    <name evidence="10" type="ORF">SGGMMB4_03450</name>
</gene>
<feature type="transmembrane region" description="Helical" evidence="8">
    <location>
        <begin position="20"/>
        <end position="39"/>
    </location>
</feature>
<feature type="transmembrane region" description="Helical" evidence="8">
    <location>
        <begin position="224"/>
        <end position="245"/>
    </location>
</feature>
<dbReference type="GO" id="GO:0055085">
    <property type="term" value="P:transmembrane transport"/>
    <property type="evidence" value="ECO:0007669"/>
    <property type="project" value="InterPro"/>
</dbReference>
<evidence type="ECO:0000313" key="12">
    <source>
        <dbReference type="Proteomes" id="UP000245838"/>
    </source>
</evidence>
<dbReference type="PANTHER" id="PTHR30477">
    <property type="entry name" value="ABC-TRANSPORTER METAL-BINDING PROTEIN"/>
    <property type="match status" value="1"/>
</dbReference>
<sequence>MSLSDTLLMPFHFVFMNNAFLIVLLIAVPASLLSCLMVLKGWALMGDAMSHAVFPGVIVAYMVGLPLAVGAFVAGLVCAMTTGFLKNNCRIKHDTLMGIVFSGMFGMGLVMYVKVQSTLHLQHILFGDMLGIGADDLIEAALTSAATVLFIAVKWKDLVLQTFDAVQAKASGLNVRLLHYGLLCFLALTIVAALKAVGIILSVSLLIAPGAIAFLITRKFWSMMLASVAIAITSSFLGVYVSFFLDSSPGATIVLLFTLMFAAVFFINGFRNYRLRCAAYNPHRTPRR</sequence>
<organism evidence="9 11">
    <name type="scientific">Sodalis glossinidius (strain morsitans)</name>
    <dbReference type="NCBI Taxonomy" id="343509"/>
    <lineage>
        <taxon>Bacteria</taxon>
        <taxon>Pseudomonadati</taxon>
        <taxon>Pseudomonadota</taxon>
        <taxon>Gammaproteobacteria</taxon>
        <taxon>Enterobacterales</taxon>
        <taxon>Bruguierivoracaceae</taxon>
        <taxon>Sodalis</taxon>
    </lineage>
</organism>
<dbReference type="PANTHER" id="PTHR30477:SF24">
    <property type="entry name" value="IRON TRANSPORT SYSTEM MEMBRANE PROTEIN HI_0359-RELATED"/>
    <property type="match status" value="1"/>
</dbReference>
<keyword evidence="4 7" id="KW-0812">Transmembrane</keyword>
<dbReference type="EMBL" id="AP008232">
    <property type="protein sequence ID" value="BAE74794.1"/>
    <property type="molecule type" value="Genomic_DNA"/>
</dbReference>
<dbReference type="KEGG" id="sgl:SG1519"/>
<dbReference type="InterPro" id="IPR037294">
    <property type="entry name" value="ABC_BtuC-like"/>
</dbReference>
<evidence type="ECO:0000313" key="10">
    <source>
        <dbReference type="EMBL" id="CRL45601.1"/>
    </source>
</evidence>
<feature type="transmembrane region" description="Helical" evidence="8">
    <location>
        <begin position="175"/>
        <end position="193"/>
    </location>
</feature>
<dbReference type="Pfam" id="PF00950">
    <property type="entry name" value="ABC-3"/>
    <property type="match status" value="1"/>
</dbReference>
<keyword evidence="7" id="KW-0813">Transport</keyword>
<evidence type="ECO:0000313" key="9">
    <source>
        <dbReference type="EMBL" id="BAE74794.1"/>
    </source>
</evidence>
<dbReference type="HOGENOM" id="CLU_028808_4_0_6"/>
<dbReference type="Proteomes" id="UP000245838">
    <property type="component" value="Chromosome sggmmb4_Chromosome"/>
</dbReference>
<evidence type="ECO:0000256" key="1">
    <source>
        <dbReference type="ARBA" id="ARBA00004141"/>
    </source>
</evidence>
<dbReference type="GO" id="GO:0010043">
    <property type="term" value="P:response to zinc ion"/>
    <property type="evidence" value="ECO:0007669"/>
    <property type="project" value="TreeGrafter"/>
</dbReference>
<dbReference type="Proteomes" id="UP000001932">
    <property type="component" value="Chromosome"/>
</dbReference>
<keyword evidence="3" id="KW-0408">Iron</keyword>
<dbReference type="eggNOG" id="COG1108">
    <property type="taxonomic scope" value="Bacteria"/>
</dbReference>
<evidence type="ECO:0000256" key="8">
    <source>
        <dbReference type="SAM" id="Phobius"/>
    </source>
</evidence>
<evidence type="ECO:0000256" key="3">
    <source>
        <dbReference type="ARBA" id="ARBA00022496"/>
    </source>
</evidence>
<proteinExistence type="inferred from homology"/>
<dbReference type="FunFam" id="1.10.3470.10:FF:000003">
    <property type="entry name" value="Iron ABC transporter permease SitD"/>
    <property type="match status" value="1"/>
</dbReference>
<accession>Q2NST1</accession>
<feature type="transmembrane region" description="Helical" evidence="8">
    <location>
        <begin position="59"/>
        <end position="84"/>
    </location>
</feature>
<keyword evidence="6 8" id="KW-0472">Membrane</keyword>
<protein>
    <submittedName>
        <fullName evidence="9">Iron ABC transporter permease component</fullName>
    </submittedName>
    <submittedName>
        <fullName evidence="10">Manganese transport system membrane protein MntB</fullName>
    </submittedName>
</protein>
<dbReference type="GO" id="GO:0071281">
    <property type="term" value="P:cellular response to iron ion"/>
    <property type="evidence" value="ECO:0007669"/>
    <property type="project" value="UniProtKB-ARBA"/>
</dbReference>
<evidence type="ECO:0000313" key="11">
    <source>
        <dbReference type="Proteomes" id="UP000001932"/>
    </source>
</evidence>
<evidence type="ECO:0000256" key="4">
    <source>
        <dbReference type="ARBA" id="ARBA00022692"/>
    </source>
</evidence>
<dbReference type="GO" id="GO:0006826">
    <property type="term" value="P:iron ion transport"/>
    <property type="evidence" value="ECO:0007669"/>
    <property type="project" value="UniProtKB-KW"/>
</dbReference>
<evidence type="ECO:0000256" key="2">
    <source>
        <dbReference type="ARBA" id="ARBA00008034"/>
    </source>
</evidence>
<dbReference type="InterPro" id="IPR001626">
    <property type="entry name" value="ABC_TroCD"/>
</dbReference>
<feature type="transmembrane region" description="Helical" evidence="8">
    <location>
        <begin position="96"/>
        <end position="117"/>
    </location>
</feature>
<reference evidence="9 11" key="1">
    <citation type="journal article" date="2006" name="Genome Res.">
        <title>Massive genome erosion and functional adaptations provide insights into the symbiotic lifestyle of Sodalis glossinidius in the tsetse host.</title>
        <authorList>
            <person name="Toh H."/>
            <person name="Weiss B.L."/>
            <person name="Perkin S.A.H."/>
            <person name="Yamashita A."/>
            <person name="Oshima K."/>
            <person name="Hattori M."/>
            <person name="Aksoy S."/>
        </authorList>
    </citation>
    <scope>NUCLEOTIDE SEQUENCE [LARGE SCALE GENOMIC DNA]</scope>
    <source>
        <strain evidence="9">Morsitans</strain>
        <strain evidence="11">morsitans</strain>
    </source>
</reference>
<dbReference type="OrthoDB" id="9804300at2"/>
<evidence type="ECO:0000256" key="6">
    <source>
        <dbReference type="ARBA" id="ARBA00023136"/>
    </source>
</evidence>
<comment type="similarity">
    <text evidence="2 7">Belongs to the ABC-3 integral membrane protein family.</text>
</comment>
<feature type="transmembrane region" description="Helical" evidence="8">
    <location>
        <begin position="137"/>
        <end position="155"/>
    </location>
</feature>
<keyword evidence="5 8" id="KW-1133">Transmembrane helix</keyword>
<evidence type="ECO:0000256" key="5">
    <source>
        <dbReference type="ARBA" id="ARBA00022989"/>
    </source>
</evidence>
<dbReference type="CDD" id="cd06550">
    <property type="entry name" value="TM_ABC_iron-siderophores_like"/>
    <property type="match status" value="1"/>
</dbReference>
<name>Q2NST1_SODGM</name>
<keyword evidence="3" id="KW-0406">Ion transport</keyword>
<dbReference type="EMBL" id="LN854557">
    <property type="protein sequence ID" value="CRL45601.1"/>
    <property type="molecule type" value="Genomic_DNA"/>
</dbReference>
<keyword evidence="11" id="KW-1185">Reference proteome</keyword>
<dbReference type="AlphaFoldDB" id="Q2NST1"/>
<dbReference type="GO" id="GO:0043190">
    <property type="term" value="C:ATP-binding cassette (ABC) transporter complex"/>
    <property type="evidence" value="ECO:0007669"/>
    <property type="project" value="InterPro"/>
</dbReference>
<comment type="subcellular location">
    <subcellularLocation>
        <location evidence="7">Cell membrane</location>
        <topology evidence="7">Multi-pass membrane protein</topology>
    </subcellularLocation>
    <subcellularLocation>
        <location evidence="1">Membrane</location>
        <topology evidence="1">Multi-pass membrane protein</topology>
    </subcellularLocation>
</comment>
<dbReference type="SUPFAM" id="SSF81345">
    <property type="entry name" value="ABC transporter involved in vitamin B12 uptake, BtuC"/>
    <property type="match status" value="1"/>
</dbReference>
<dbReference type="STRING" id="343509.SG1519"/>
<dbReference type="Gene3D" id="1.10.3470.10">
    <property type="entry name" value="ABC transporter involved in vitamin B12 uptake, BtuC"/>
    <property type="match status" value="1"/>
</dbReference>
<reference evidence="10 12" key="2">
    <citation type="submission" date="2015-05" db="EMBL/GenBank/DDBJ databases">
        <authorList>
            <person name="Goodhead I."/>
        </authorList>
    </citation>
    <scope>NUCLEOTIDE SEQUENCE [LARGE SCALE GENOMIC DNA]</scope>
    <source>
        <strain evidence="10">B4</strain>
        <strain evidence="12">morsitans</strain>
    </source>
</reference>
<keyword evidence="3" id="KW-0410">Iron transport</keyword>